<dbReference type="HAMAP" id="MF_00952">
    <property type="entry name" value="Topoisom_1_prok"/>
    <property type="match status" value="1"/>
</dbReference>
<feature type="site" description="Interaction with DNA" evidence="12">
    <location>
        <position position="168"/>
    </location>
</feature>
<evidence type="ECO:0000256" key="7">
    <source>
        <dbReference type="ARBA" id="ARBA00022833"/>
    </source>
</evidence>
<comment type="caution">
    <text evidence="12">Lacks conserved residue(s) required for the propagation of feature annotation.</text>
</comment>
<dbReference type="FunFam" id="1.10.290.10:FF:000003">
    <property type="entry name" value="DNA topoisomerase"/>
    <property type="match status" value="1"/>
</dbReference>
<keyword evidence="8" id="KW-0460">Magnesium</keyword>
<keyword evidence="7" id="KW-0862">Zinc</keyword>
<protein>
    <recommendedName>
        <fullName evidence="12">DNA topoisomerase 1</fullName>
        <ecNumber evidence="12">5.6.2.1</ecNumber>
    </recommendedName>
    <alternativeName>
        <fullName evidence="12">DNA topoisomerase I</fullName>
    </alternativeName>
</protein>
<dbReference type="InterPro" id="IPR013824">
    <property type="entry name" value="Topo_IA_cen_sub1"/>
</dbReference>
<evidence type="ECO:0000256" key="4">
    <source>
        <dbReference type="ARBA" id="ARBA00022723"/>
    </source>
</evidence>
<evidence type="ECO:0000256" key="10">
    <source>
        <dbReference type="ARBA" id="ARBA00023125"/>
    </source>
</evidence>
<dbReference type="SUPFAM" id="SSF57783">
    <property type="entry name" value="Zinc beta-ribbon"/>
    <property type="match status" value="1"/>
</dbReference>
<dbReference type="SUPFAM" id="SSF56712">
    <property type="entry name" value="Prokaryotic type I DNA topoisomerase"/>
    <property type="match status" value="1"/>
</dbReference>
<keyword evidence="9 12" id="KW-0799">Topoisomerase</keyword>
<dbReference type="GO" id="GO:0006281">
    <property type="term" value="P:DNA repair"/>
    <property type="evidence" value="ECO:0007669"/>
    <property type="project" value="TreeGrafter"/>
</dbReference>
<dbReference type="InterPro" id="IPR003602">
    <property type="entry name" value="Topo_IA_DNA-bd_dom"/>
</dbReference>
<dbReference type="EMBL" id="DTLB01000052">
    <property type="protein sequence ID" value="HFW33062.1"/>
    <property type="molecule type" value="Genomic_DNA"/>
</dbReference>
<evidence type="ECO:0000256" key="5">
    <source>
        <dbReference type="ARBA" id="ARBA00022737"/>
    </source>
</evidence>
<feature type="region of interest" description="Interaction with DNA" evidence="12">
    <location>
        <begin position="192"/>
        <end position="197"/>
    </location>
</feature>
<dbReference type="InterPro" id="IPR000380">
    <property type="entry name" value="Topo_IA"/>
</dbReference>
<dbReference type="GO" id="GO:0008270">
    <property type="term" value="F:zinc ion binding"/>
    <property type="evidence" value="ECO:0007669"/>
    <property type="project" value="UniProtKB-KW"/>
</dbReference>
<comment type="caution">
    <text evidence="15">The sequence shown here is derived from an EMBL/GenBank/DDBJ whole genome shotgun (WGS) entry which is preliminary data.</text>
</comment>
<evidence type="ECO:0000256" key="8">
    <source>
        <dbReference type="ARBA" id="ARBA00022842"/>
    </source>
</evidence>
<dbReference type="InterPro" id="IPR013826">
    <property type="entry name" value="Topo_IA_cen_sub3"/>
</dbReference>
<accession>A0A7C3RAC4</accession>
<dbReference type="PANTHER" id="PTHR11390">
    <property type="entry name" value="PROKARYOTIC DNA TOPOISOMERASE"/>
    <property type="match status" value="1"/>
</dbReference>
<name>A0A7C3RAC4_ARCFL</name>
<dbReference type="SMART" id="SM00493">
    <property type="entry name" value="TOPRIM"/>
    <property type="match status" value="1"/>
</dbReference>
<feature type="site" description="Interaction with DNA" evidence="12">
    <location>
        <position position="164"/>
    </location>
</feature>
<reference evidence="15" key="1">
    <citation type="journal article" date="2020" name="mSystems">
        <title>Genome- and Community-Level Interaction Insights into Carbon Utilization and Element Cycling Functions of Hydrothermarchaeota in Hydrothermal Sediment.</title>
        <authorList>
            <person name="Zhou Z."/>
            <person name="Liu Y."/>
            <person name="Xu W."/>
            <person name="Pan J."/>
            <person name="Luo Z.H."/>
            <person name="Li M."/>
        </authorList>
    </citation>
    <scope>NUCLEOTIDE SEQUENCE [LARGE SCALE GENOMIC DNA]</scope>
    <source>
        <strain evidence="15">SpSt-87</strain>
    </source>
</reference>
<dbReference type="GO" id="GO:0006265">
    <property type="term" value="P:DNA topological change"/>
    <property type="evidence" value="ECO:0007669"/>
    <property type="project" value="UniProtKB-UniRule"/>
</dbReference>
<dbReference type="GO" id="GO:0006310">
    <property type="term" value="P:DNA recombination"/>
    <property type="evidence" value="ECO:0007669"/>
    <property type="project" value="TreeGrafter"/>
</dbReference>
<keyword evidence="4" id="KW-0479">Metal-binding</keyword>
<feature type="domain" description="Topo IA-type catalytic" evidence="14">
    <location>
        <begin position="154"/>
        <end position="557"/>
    </location>
</feature>
<evidence type="ECO:0000256" key="3">
    <source>
        <dbReference type="ARBA" id="ARBA00009446"/>
    </source>
</evidence>
<dbReference type="GO" id="GO:0003917">
    <property type="term" value="F:DNA topoisomerase type I (single strand cut, ATP-independent) activity"/>
    <property type="evidence" value="ECO:0007669"/>
    <property type="project" value="UniProtKB-UniRule"/>
</dbReference>
<gene>
    <name evidence="12" type="primary">topA</name>
    <name evidence="15" type="ORF">ENW66_08985</name>
</gene>
<dbReference type="SMART" id="SM00437">
    <property type="entry name" value="TOP1Ac"/>
    <property type="match status" value="1"/>
</dbReference>
<feature type="domain" description="Toprim" evidence="13">
    <location>
        <begin position="4"/>
        <end position="136"/>
    </location>
</feature>
<evidence type="ECO:0000256" key="6">
    <source>
        <dbReference type="ARBA" id="ARBA00022771"/>
    </source>
</evidence>
<dbReference type="InterPro" id="IPR034144">
    <property type="entry name" value="TOPRIM_TopoIII"/>
</dbReference>
<dbReference type="Pfam" id="PF01131">
    <property type="entry name" value="Topoisom_bac"/>
    <property type="match status" value="1"/>
</dbReference>
<dbReference type="EC" id="5.6.2.1" evidence="12"/>
<evidence type="ECO:0000259" key="13">
    <source>
        <dbReference type="PROSITE" id="PS50880"/>
    </source>
</evidence>
<dbReference type="Gene3D" id="3.30.65.10">
    <property type="entry name" value="Bacterial Topoisomerase I, domain 1"/>
    <property type="match status" value="1"/>
</dbReference>
<comment type="function">
    <text evidence="12">Releases the supercoiling and torsional tension of DNA, which is introduced during the DNA replication and transcription, by transiently cleaving and rejoining one strand of the DNA duplex. Introduces a single-strand break via transesterification at a target site in duplex DNA. The scissile phosphodiester is attacked by the catalytic tyrosine of the enzyme, resulting in the formation of a DNA-(5'-phosphotyrosyl)-enzyme intermediate and the expulsion of a 3'-OH DNA strand. The free DNA strand then undergoes passage around the unbroken strand, thus removing DNA supercoils. Finally, in the religation step, the DNA 3'-OH attacks the covalent intermediate to expel the active-site tyrosine and restore the DNA phosphodiester backbone.</text>
</comment>
<dbReference type="InterPro" id="IPR013498">
    <property type="entry name" value="Topo_IA_Znf"/>
</dbReference>
<dbReference type="InterPro" id="IPR023406">
    <property type="entry name" value="Topo_IA_AS"/>
</dbReference>
<dbReference type="GO" id="GO:0005694">
    <property type="term" value="C:chromosome"/>
    <property type="evidence" value="ECO:0007669"/>
    <property type="project" value="InterPro"/>
</dbReference>
<dbReference type="NCBIfam" id="NF005555">
    <property type="entry name" value="PRK07220.1"/>
    <property type="match status" value="1"/>
</dbReference>
<organism evidence="15">
    <name type="scientific">Archaeoglobus fulgidus</name>
    <dbReference type="NCBI Taxonomy" id="2234"/>
    <lineage>
        <taxon>Archaea</taxon>
        <taxon>Methanobacteriati</taxon>
        <taxon>Methanobacteriota</taxon>
        <taxon>Archaeoglobi</taxon>
        <taxon>Archaeoglobales</taxon>
        <taxon>Archaeoglobaceae</taxon>
        <taxon>Archaeoglobus</taxon>
    </lineage>
</organism>
<keyword evidence="5" id="KW-0677">Repeat</keyword>
<keyword evidence="11 12" id="KW-0413">Isomerase</keyword>
<dbReference type="InterPro" id="IPR013497">
    <property type="entry name" value="Topo_IA_cen"/>
</dbReference>
<dbReference type="CDD" id="cd03362">
    <property type="entry name" value="TOPRIM_TopoIA_TopoIII"/>
    <property type="match status" value="1"/>
</dbReference>
<keyword evidence="6" id="KW-0863">Zinc-finger</keyword>
<comment type="similarity">
    <text evidence="3 12">Belongs to the type IA topoisomerase family.</text>
</comment>
<dbReference type="SMART" id="SM00436">
    <property type="entry name" value="TOP1Bc"/>
    <property type="match status" value="1"/>
</dbReference>
<dbReference type="Gene3D" id="1.10.460.10">
    <property type="entry name" value="Topoisomerase I, domain 2"/>
    <property type="match status" value="1"/>
</dbReference>
<sequence length="662" mass="75609">MVMSWLIIAEKDNTAKRIASILFRDVKTLKNGRVSYYYSPSNDAYVVGLKGHIVELDYPKELNNWKTPLEKLLQVEPVKKIKEKTITSILKEIAKNAERVTVATDYDREGELIGVEALEIVRSVNPEVKVDRVRYSSVTEKEIKAAFSNPVKVDFNLANAALARQKIDLIWGATLTRLISIHSGRVGKDFLSVGRVQTPTLRLIVDREIEIQNFRPEKYYEIFADFEGFAAKHPKKYTRKEEAENVFSKIGETAEVKEFTRKSFEENRPIPFNTTEFLREASKLMSPHRAMSIAETLYMNGYISYPRTDNTVYPATINLAEIVSALSAVFPKEAKIVLSQDKIVPSSGKRETKDHPPIYPTGIARRDELSKEEWTIYELVVRRFLATLAPKAVWEVRSAVLESNGVKFNASGRKLVDAGWRAIYIYSKAEENELPVLKKGDVLKILRKRLEEKETKPPGRYSASSLIKIMEKLNLGTKSTRHEIIQKLVSRRYIHGNPFRPTETAFSVINVLKENAETITLPDMTAKLEDEMDLIAEGKKRESEVVNESRKMLLQILKAIDYRKLSKDLREGVKKDNFVGKCPECGGELVVRKSRAGKRFVGCSKYPDCTFILPLPKKGSLYVTSKFCKEHGIKELKVRSEKGYWNLGCPYCNYLKWKEENS</sequence>
<dbReference type="GO" id="GO:0003677">
    <property type="term" value="F:DNA binding"/>
    <property type="evidence" value="ECO:0007669"/>
    <property type="project" value="UniProtKB-KW"/>
</dbReference>
<dbReference type="Pfam" id="PF01751">
    <property type="entry name" value="Toprim"/>
    <property type="match status" value="1"/>
</dbReference>
<dbReference type="PROSITE" id="PS52039">
    <property type="entry name" value="TOPO_IA_2"/>
    <property type="match status" value="1"/>
</dbReference>
<dbReference type="Gene3D" id="1.10.290.10">
    <property type="entry name" value="Topoisomerase I, domain 4"/>
    <property type="match status" value="1"/>
</dbReference>
<evidence type="ECO:0000256" key="1">
    <source>
        <dbReference type="ARBA" id="ARBA00000213"/>
    </source>
</evidence>
<comment type="subunit">
    <text evidence="12">Monomer.</text>
</comment>
<dbReference type="InterPro" id="IPR003601">
    <property type="entry name" value="Topo_IA_2"/>
</dbReference>
<comment type="catalytic activity">
    <reaction evidence="1 12">
        <text>ATP-independent breakage of single-stranded DNA, followed by passage and rejoining.</text>
        <dbReference type="EC" id="5.6.2.1"/>
    </reaction>
</comment>
<dbReference type="InterPro" id="IPR028612">
    <property type="entry name" value="Topoisom_1_IA"/>
</dbReference>
<dbReference type="PROSITE" id="PS00396">
    <property type="entry name" value="TOPO_IA_1"/>
    <property type="match status" value="1"/>
</dbReference>
<feature type="site" description="Interaction with DNA" evidence="12">
    <location>
        <position position="307"/>
    </location>
</feature>
<dbReference type="Gene3D" id="3.40.50.140">
    <property type="match status" value="1"/>
</dbReference>
<evidence type="ECO:0000313" key="15">
    <source>
        <dbReference type="EMBL" id="HFW33062.1"/>
    </source>
</evidence>
<evidence type="ECO:0000256" key="12">
    <source>
        <dbReference type="HAMAP-Rule" id="MF_00952"/>
    </source>
</evidence>
<evidence type="ECO:0000259" key="14">
    <source>
        <dbReference type="PROSITE" id="PS52039"/>
    </source>
</evidence>
<feature type="active site" description="O-(5'-phospho-DNA)-tyrosine intermediate" evidence="12">
    <location>
        <position position="305"/>
    </location>
</feature>
<dbReference type="Gene3D" id="2.70.20.10">
    <property type="entry name" value="Topoisomerase I, domain 3"/>
    <property type="match status" value="1"/>
</dbReference>
<feature type="site" description="Interaction with DNA" evidence="12">
    <location>
        <position position="52"/>
    </location>
</feature>
<comment type="cofactor">
    <cofactor evidence="2">
        <name>Mg(2+)</name>
        <dbReference type="ChEBI" id="CHEBI:18420"/>
    </cofactor>
</comment>
<dbReference type="InterPro" id="IPR006171">
    <property type="entry name" value="TOPRIM_dom"/>
</dbReference>
<dbReference type="AlphaFoldDB" id="A0A7C3RAC4"/>
<evidence type="ECO:0000256" key="11">
    <source>
        <dbReference type="ARBA" id="ARBA00023235"/>
    </source>
</evidence>
<evidence type="ECO:0000256" key="9">
    <source>
        <dbReference type="ARBA" id="ARBA00023029"/>
    </source>
</evidence>
<dbReference type="PROSITE" id="PS50880">
    <property type="entry name" value="TOPRIM"/>
    <property type="match status" value="1"/>
</dbReference>
<dbReference type="InterPro" id="IPR023405">
    <property type="entry name" value="Topo_IA_core_domain"/>
</dbReference>
<dbReference type="PRINTS" id="PR00417">
    <property type="entry name" value="PRTPISMRASEI"/>
</dbReference>
<dbReference type="InterPro" id="IPR013825">
    <property type="entry name" value="Topo_IA_cen_sub2"/>
</dbReference>
<dbReference type="CDD" id="cd00186">
    <property type="entry name" value="TOP1Ac"/>
    <property type="match status" value="1"/>
</dbReference>
<feature type="site" description="Interaction with DNA" evidence="12">
    <location>
        <position position="491"/>
    </location>
</feature>
<dbReference type="PANTHER" id="PTHR11390:SF26">
    <property type="entry name" value="DNA TOPOISOMERASE 1"/>
    <property type="match status" value="1"/>
</dbReference>
<dbReference type="Pfam" id="PF01396">
    <property type="entry name" value="Zn_ribbon_Top1"/>
    <property type="match status" value="1"/>
</dbReference>
<keyword evidence="10 12" id="KW-0238">DNA-binding</keyword>
<proteinExistence type="inferred from homology"/>
<evidence type="ECO:0000256" key="2">
    <source>
        <dbReference type="ARBA" id="ARBA00001946"/>
    </source>
</evidence>